<name>A0A4U5N0P3_STECR</name>
<gene>
    <name evidence="1" type="ORF">L596_017126</name>
</gene>
<keyword evidence="2" id="KW-1185">Reference proteome</keyword>
<dbReference type="AlphaFoldDB" id="A0A4U5N0P3"/>
<dbReference type="EMBL" id="AZBU02000005">
    <property type="protein sequence ID" value="TKR75899.1"/>
    <property type="molecule type" value="Genomic_DNA"/>
</dbReference>
<dbReference type="Proteomes" id="UP000298663">
    <property type="component" value="Unassembled WGS sequence"/>
</dbReference>
<comment type="caution">
    <text evidence="1">The sequence shown here is derived from an EMBL/GenBank/DDBJ whole genome shotgun (WGS) entry which is preliminary data.</text>
</comment>
<sequence length="68" mass="7789">MSPITQWEEMTFCIWVHEITKLARSIDRRCFFFAADSTDNNDILTRGSNNAASSDLSRQIHETLPALD</sequence>
<proteinExistence type="predicted"/>
<evidence type="ECO:0000313" key="1">
    <source>
        <dbReference type="EMBL" id="TKR75899.1"/>
    </source>
</evidence>
<protein>
    <submittedName>
        <fullName evidence="1">Uncharacterized protein</fullName>
    </submittedName>
</protein>
<evidence type="ECO:0000313" key="2">
    <source>
        <dbReference type="Proteomes" id="UP000298663"/>
    </source>
</evidence>
<reference evidence="1 2" key="1">
    <citation type="journal article" date="2015" name="Genome Biol.">
        <title>Comparative genomics of Steinernema reveals deeply conserved gene regulatory networks.</title>
        <authorList>
            <person name="Dillman A.R."/>
            <person name="Macchietto M."/>
            <person name="Porter C.F."/>
            <person name="Rogers A."/>
            <person name="Williams B."/>
            <person name="Antoshechkin I."/>
            <person name="Lee M.M."/>
            <person name="Goodwin Z."/>
            <person name="Lu X."/>
            <person name="Lewis E.E."/>
            <person name="Goodrich-Blair H."/>
            <person name="Stock S.P."/>
            <person name="Adams B.J."/>
            <person name="Sternberg P.W."/>
            <person name="Mortazavi A."/>
        </authorList>
    </citation>
    <scope>NUCLEOTIDE SEQUENCE [LARGE SCALE GENOMIC DNA]</scope>
    <source>
        <strain evidence="1 2">ALL</strain>
    </source>
</reference>
<reference evidence="1 2" key="2">
    <citation type="journal article" date="2019" name="G3 (Bethesda)">
        <title>Hybrid Assembly of the Genome of the Entomopathogenic Nematode Steinernema carpocapsae Identifies the X-Chromosome.</title>
        <authorList>
            <person name="Serra L."/>
            <person name="Macchietto M."/>
            <person name="Macias-Munoz A."/>
            <person name="McGill C.J."/>
            <person name="Rodriguez I.M."/>
            <person name="Rodriguez B."/>
            <person name="Murad R."/>
            <person name="Mortazavi A."/>
        </authorList>
    </citation>
    <scope>NUCLEOTIDE SEQUENCE [LARGE SCALE GENOMIC DNA]</scope>
    <source>
        <strain evidence="1 2">ALL</strain>
    </source>
</reference>
<accession>A0A4U5N0P3</accession>
<organism evidence="1 2">
    <name type="scientific">Steinernema carpocapsae</name>
    <name type="common">Entomopathogenic nematode</name>
    <dbReference type="NCBI Taxonomy" id="34508"/>
    <lineage>
        <taxon>Eukaryota</taxon>
        <taxon>Metazoa</taxon>
        <taxon>Ecdysozoa</taxon>
        <taxon>Nematoda</taxon>
        <taxon>Chromadorea</taxon>
        <taxon>Rhabditida</taxon>
        <taxon>Tylenchina</taxon>
        <taxon>Panagrolaimomorpha</taxon>
        <taxon>Strongyloidoidea</taxon>
        <taxon>Steinernematidae</taxon>
        <taxon>Steinernema</taxon>
    </lineage>
</organism>